<evidence type="ECO:0000313" key="3">
    <source>
        <dbReference type="Proteomes" id="UP000292118"/>
    </source>
</evidence>
<feature type="domain" description="HTH marR-type" evidence="1">
    <location>
        <begin position="1"/>
        <end position="137"/>
    </location>
</feature>
<dbReference type="SUPFAM" id="SSF46785">
    <property type="entry name" value="Winged helix' DNA-binding domain"/>
    <property type="match status" value="1"/>
</dbReference>
<dbReference type="RefSeq" id="WP_129189088.1">
    <property type="nucleotide sequence ID" value="NZ_CP035493.1"/>
</dbReference>
<accession>A0A4P6F5B5</accession>
<dbReference type="OrthoDB" id="9815567at2"/>
<dbReference type="KEGG" id="xya:ET471_13375"/>
<sequence>MTDLRDDAAALVEQVHALTRALRREAGAGSLTPGQARLLRVLHRAGGPLRAVDLANALEIAPRSVTTKVDQAEADGHVRRLPDPHDRRARLIELTDAGRAVLHEQWLVRQPGAAARLARLAPGERAELLRLLGAITTD</sequence>
<dbReference type="AlphaFoldDB" id="A0A4P6F5B5"/>
<evidence type="ECO:0000313" key="2">
    <source>
        <dbReference type="EMBL" id="QAY70892.1"/>
    </source>
</evidence>
<keyword evidence="3" id="KW-1185">Reference proteome</keyword>
<dbReference type="InterPro" id="IPR000835">
    <property type="entry name" value="HTH_MarR-typ"/>
</dbReference>
<dbReference type="SMART" id="SM00347">
    <property type="entry name" value="HTH_MARR"/>
    <property type="match status" value="1"/>
</dbReference>
<organism evidence="2 3">
    <name type="scientific">Xylanimonas protaetiae</name>
    <dbReference type="NCBI Taxonomy" id="2509457"/>
    <lineage>
        <taxon>Bacteria</taxon>
        <taxon>Bacillati</taxon>
        <taxon>Actinomycetota</taxon>
        <taxon>Actinomycetes</taxon>
        <taxon>Micrococcales</taxon>
        <taxon>Promicromonosporaceae</taxon>
        <taxon>Xylanimonas</taxon>
    </lineage>
</organism>
<reference evidence="2 3" key="1">
    <citation type="submission" date="2019-01" db="EMBL/GenBank/DDBJ databases">
        <title>Genome sequencing of strain FW10M-9.</title>
        <authorList>
            <person name="Heo J."/>
            <person name="Kim S.-J."/>
            <person name="Kim J.-S."/>
            <person name="Hong S.-B."/>
            <person name="Kwon S.-W."/>
        </authorList>
    </citation>
    <scope>NUCLEOTIDE SEQUENCE [LARGE SCALE GENOMIC DNA]</scope>
    <source>
        <strain evidence="2 3">FW10M-9</strain>
    </source>
</reference>
<dbReference type="PRINTS" id="PR00598">
    <property type="entry name" value="HTHMARR"/>
</dbReference>
<dbReference type="EMBL" id="CP035493">
    <property type="protein sequence ID" value="QAY70892.1"/>
    <property type="molecule type" value="Genomic_DNA"/>
</dbReference>
<dbReference type="InterPro" id="IPR036390">
    <property type="entry name" value="WH_DNA-bd_sf"/>
</dbReference>
<dbReference type="InterPro" id="IPR036388">
    <property type="entry name" value="WH-like_DNA-bd_sf"/>
</dbReference>
<dbReference type="PANTHER" id="PTHR33164:SF103">
    <property type="entry name" value="REGULATORY PROTEIN MARR"/>
    <property type="match status" value="1"/>
</dbReference>
<name>A0A4P6F5B5_9MICO</name>
<protein>
    <submittedName>
        <fullName evidence="2">MarR family transcriptional regulator</fullName>
    </submittedName>
</protein>
<dbReference type="PROSITE" id="PS50995">
    <property type="entry name" value="HTH_MARR_2"/>
    <property type="match status" value="1"/>
</dbReference>
<proteinExistence type="predicted"/>
<dbReference type="Proteomes" id="UP000292118">
    <property type="component" value="Chromosome"/>
</dbReference>
<evidence type="ECO:0000259" key="1">
    <source>
        <dbReference type="PROSITE" id="PS50995"/>
    </source>
</evidence>
<dbReference type="Pfam" id="PF12802">
    <property type="entry name" value="MarR_2"/>
    <property type="match status" value="1"/>
</dbReference>
<dbReference type="GO" id="GO:0006950">
    <property type="term" value="P:response to stress"/>
    <property type="evidence" value="ECO:0007669"/>
    <property type="project" value="TreeGrafter"/>
</dbReference>
<gene>
    <name evidence="2" type="ORF">ET471_13375</name>
</gene>
<dbReference type="InterPro" id="IPR039422">
    <property type="entry name" value="MarR/SlyA-like"/>
</dbReference>
<dbReference type="PANTHER" id="PTHR33164">
    <property type="entry name" value="TRANSCRIPTIONAL REGULATOR, MARR FAMILY"/>
    <property type="match status" value="1"/>
</dbReference>
<dbReference type="Gene3D" id="1.10.10.10">
    <property type="entry name" value="Winged helix-like DNA-binding domain superfamily/Winged helix DNA-binding domain"/>
    <property type="match status" value="1"/>
</dbReference>
<dbReference type="GO" id="GO:0003700">
    <property type="term" value="F:DNA-binding transcription factor activity"/>
    <property type="evidence" value="ECO:0007669"/>
    <property type="project" value="InterPro"/>
</dbReference>